<reference evidence="5 6" key="1">
    <citation type="submission" date="2018-06" db="EMBL/GenBank/DDBJ databases">
        <authorList>
            <consortium name="Pathogen Informatics"/>
            <person name="Doyle S."/>
        </authorList>
    </citation>
    <scope>NUCLEOTIDE SEQUENCE [LARGE SCALE GENOMIC DNA]</scope>
    <source>
        <strain evidence="5 6">NCTC11647</strain>
    </source>
</reference>
<dbReference type="SUPFAM" id="SSF47384">
    <property type="entry name" value="Homodimeric domain of signal transducing histidine kinase"/>
    <property type="match status" value="1"/>
</dbReference>
<dbReference type="PANTHER" id="PTHR45339:SF1">
    <property type="entry name" value="HYBRID SIGNAL TRANSDUCTION HISTIDINE KINASE J"/>
    <property type="match status" value="1"/>
</dbReference>
<dbReference type="InterPro" id="IPR001789">
    <property type="entry name" value="Sig_transdc_resp-reg_receiver"/>
</dbReference>
<sequence length="570" mass="64639">MDEPYLRLLQKKINRERKARITAEKLLEEKSLELYEAKRLIEDSAEKIKHQAKLDSQLLAYQTQMENHLLYYSQLFLKQEPTPSILNHLVEQLIDNRYVSSCCIFIQTDSDTSLEGLYQAGNIDLWSFHSNLNIQTKYWDHKNKILWLSLTHNHQIIGHFAAQISSTSASLKTLQQHLILFKELLCSALGRKISMNNAISAQKRAENSERSTRDFLAMINHELRTPLNGLLGAAELLADTSLSSEQKKLLDTLNNSGELLRAIINDLLDYSKISAGMLELIIKPFNPHQIINNLADIMRYQAQEKQLLLTLVIDNTVPNCLLGDEDRIKQIFVNLINNAIKFTNRGSIILNTTWCEDKLIFQVKDTGIGITEGQQLKLFKPFSQVDISSQRIHEGTGLGLAICKQLCELMSGEIKLISIPEQGSTFTVILPLKLCDTPLDISQQTIKPTQLSSQKKVLVVEDLATNQMIIKLMLTKLGIEPKIVNNGQEAIDIISNTSFDIILMDCRMPVMDGYTATRLLRNNGYTKPIIALTAGTTTTEREECLTSGMDDILCKPYQRAELHKMLMKWV</sequence>
<proteinExistence type="predicted"/>
<evidence type="ECO:0000256" key="1">
    <source>
        <dbReference type="ARBA" id="ARBA00000085"/>
    </source>
</evidence>
<dbReference type="PROSITE" id="PS50109">
    <property type="entry name" value="HIS_KIN"/>
    <property type="match status" value="1"/>
</dbReference>
<dbReference type="EMBL" id="UATL01000005">
    <property type="protein sequence ID" value="SPY43968.1"/>
    <property type="molecule type" value="Genomic_DNA"/>
</dbReference>
<dbReference type="RefSeq" id="WP_005305608.1">
    <property type="nucleotide sequence ID" value="NZ_PYOG01000006.1"/>
</dbReference>
<dbReference type="PANTHER" id="PTHR45339">
    <property type="entry name" value="HYBRID SIGNAL TRANSDUCTION HISTIDINE KINASE J"/>
    <property type="match status" value="1"/>
</dbReference>
<dbReference type="Proteomes" id="UP000251647">
    <property type="component" value="Unassembled WGS sequence"/>
</dbReference>
<dbReference type="InterPro" id="IPR036890">
    <property type="entry name" value="HATPase_C_sf"/>
</dbReference>
<dbReference type="Pfam" id="PF00072">
    <property type="entry name" value="Response_reg"/>
    <property type="match status" value="1"/>
</dbReference>
<dbReference type="SMART" id="SM00388">
    <property type="entry name" value="HisKA"/>
    <property type="match status" value="1"/>
</dbReference>
<dbReference type="InterPro" id="IPR004358">
    <property type="entry name" value="Sig_transdc_His_kin-like_C"/>
</dbReference>
<dbReference type="FunFam" id="3.30.565.10:FF:000010">
    <property type="entry name" value="Sensor histidine kinase RcsC"/>
    <property type="match status" value="1"/>
</dbReference>
<dbReference type="GO" id="GO:0000155">
    <property type="term" value="F:phosphorelay sensor kinase activity"/>
    <property type="evidence" value="ECO:0007669"/>
    <property type="project" value="InterPro"/>
</dbReference>
<dbReference type="CDD" id="cd00082">
    <property type="entry name" value="HisKA"/>
    <property type="match status" value="1"/>
</dbReference>
<dbReference type="InterPro" id="IPR011006">
    <property type="entry name" value="CheY-like_superfamily"/>
</dbReference>
<dbReference type="InterPro" id="IPR003661">
    <property type="entry name" value="HisK_dim/P_dom"/>
</dbReference>
<dbReference type="CDD" id="cd16922">
    <property type="entry name" value="HATPase_EvgS-ArcB-TorS-like"/>
    <property type="match status" value="1"/>
</dbReference>
<keyword evidence="3" id="KW-0597">Phosphoprotein</keyword>
<keyword evidence="5" id="KW-0418">Kinase</keyword>
<dbReference type="Gene3D" id="3.40.50.2300">
    <property type="match status" value="1"/>
</dbReference>
<name>A0A2T3QLB7_PHODM</name>
<dbReference type="CDD" id="cd17546">
    <property type="entry name" value="REC_hyHK_CKI1_RcsC-like"/>
    <property type="match status" value="1"/>
</dbReference>
<dbReference type="SMART" id="SM00448">
    <property type="entry name" value="REC"/>
    <property type="match status" value="1"/>
</dbReference>
<keyword evidence="5" id="KW-0808">Transferase</keyword>
<dbReference type="InterPro" id="IPR003594">
    <property type="entry name" value="HATPase_dom"/>
</dbReference>
<dbReference type="Pfam" id="PF00512">
    <property type="entry name" value="HisKA"/>
    <property type="match status" value="1"/>
</dbReference>
<dbReference type="SUPFAM" id="SSF52172">
    <property type="entry name" value="CheY-like"/>
    <property type="match status" value="1"/>
</dbReference>
<comment type="catalytic activity">
    <reaction evidence="1">
        <text>ATP + protein L-histidine = ADP + protein N-phospho-L-histidine.</text>
        <dbReference type="EC" id="2.7.13.3"/>
    </reaction>
</comment>
<accession>A0A2T3QLB7</accession>
<dbReference type="InterPro" id="IPR005467">
    <property type="entry name" value="His_kinase_dom"/>
</dbReference>
<dbReference type="EC" id="2.7.13.3" evidence="2"/>
<dbReference type="SUPFAM" id="SSF55874">
    <property type="entry name" value="ATPase domain of HSP90 chaperone/DNA topoisomerase II/histidine kinase"/>
    <property type="match status" value="1"/>
</dbReference>
<dbReference type="Gene3D" id="1.10.287.130">
    <property type="match status" value="1"/>
</dbReference>
<evidence type="ECO:0000256" key="4">
    <source>
        <dbReference type="ARBA" id="ARBA00023012"/>
    </source>
</evidence>
<evidence type="ECO:0000313" key="6">
    <source>
        <dbReference type="Proteomes" id="UP000251647"/>
    </source>
</evidence>
<protein>
    <recommendedName>
        <fullName evidence="2">histidine kinase</fullName>
        <ecNumber evidence="2">2.7.13.3</ecNumber>
    </recommendedName>
</protein>
<dbReference type="SMART" id="SM00387">
    <property type="entry name" value="HATPase_c"/>
    <property type="match status" value="1"/>
</dbReference>
<dbReference type="OrthoDB" id="9810730at2"/>
<dbReference type="PRINTS" id="PR00344">
    <property type="entry name" value="BCTRLSENSOR"/>
</dbReference>
<dbReference type="Gene3D" id="3.30.565.10">
    <property type="entry name" value="Histidine kinase-like ATPase, C-terminal domain"/>
    <property type="match status" value="1"/>
</dbReference>
<evidence type="ECO:0000256" key="2">
    <source>
        <dbReference type="ARBA" id="ARBA00012438"/>
    </source>
</evidence>
<dbReference type="AlphaFoldDB" id="A0A2T3QLB7"/>
<dbReference type="InterPro" id="IPR036097">
    <property type="entry name" value="HisK_dim/P_sf"/>
</dbReference>
<keyword evidence="4" id="KW-0902">Two-component regulatory system</keyword>
<evidence type="ECO:0000256" key="3">
    <source>
        <dbReference type="ARBA" id="ARBA00022553"/>
    </source>
</evidence>
<evidence type="ECO:0000313" key="5">
    <source>
        <dbReference type="EMBL" id="SPY43968.1"/>
    </source>
</evidence>
<gene>
    <name evidence="5" type="primary">luxQ_3</name>
    <name evidence="5" type="ORF">NCTC11647_02901</name>
</gene>
<organism evidence="5 6">
    <name type="scientific">Photobacterium damselae</name>
    <dbReference type="NCBI Taxonomy" id="38293"/>
    <lineage>
        <taxon>Bacteria</taxon>
        <taxon>Pseudomonadati</taxon>
        <taxon>Pseudomonadota</taxon>
        <taxon>Gammaproteobacteria</taxon>
        <taxon>Vibrionales</taxon>
        <taxon>Vibrionaceae</taxon>
        <taxon>Photobacterium</taxon>
    </lineage>
</organism>
<dbReference type="Pfam" id="PF02518">
    <property type="entry name" value="HATPase_c"/>
    <property type="match status" value="1"/>
</dbReference>
<dbReference type="PROSITE" id="PS50110">
    <property type="entry name" value="RESPONSE_REGULATORY"/>
    <property type="match status" value="1"/>
</dbReference>